<name>A0A6J5LW52_9CAUD</name>
<evidence type="ECO:0000313" key="2">
    <source>
        <dbReference type="EMBL" id="CAB4147332.1"/>
    </source>
</evidence>
<reference evidence="1" key="1">
    <citation type="submission" date="2020-04" db="EMBL/GenBank/DDBJ databases">
        <authorList>
            <person name="Chiriac C."/>
            <person name="Salcher M."/>
            <person name="Ghai R."/>
            <person name="Kavagutti S V."/>
        </authorList>
    </citation>
    <scope>NUCLEOTIDE SEQUENCE</scope>
</reference>
<protein>
    <submittedName>
        <fullName evidence="1">Uncharacterized protein</fullName>
    </submittedName>
</protein>
<proteinExistence type="predicted"/>
<organism evidence="1">
    <name type="scientific">uncultured Caudovirales phage</name>
    <dbReference type="NCBI Taxonomy" id="2100421"/>
    <lineage>
        <taxon>Viruses</taxon>
        <taxon>Duplodnaviria</taxon>
        <taxon>Heunggongvirae</taxon>
        <taxon>Uroviricota</taxon>
        <taxon>Caudoviricetes</taxon>
        <taxon>Peduoviridae</taxon>
        <taxon>Maltschvirus</taxon>
        <taxon>Maltschvirus maltsch</taxon>
    </lineage>
</organism>
<dbReference type="EMBL" id="LR796338">
    <property type="protein sequence ID" value="CAB4137277.1"/>
    <property type="molecule type" value="Genomic_DNA"/>
</dbReference>
<dbReference type="EMBL" id="LR796481">
    <property type="protein sequence ID" value="CAB4147332.1"/>
    <property type="molecule type" value="Genomic_DNA"/>
</dbReference>
<evidence type="ECO:0000313" key="1">
    <source>
        <dbReference type="EMBL" id="CAB4137277.1"/>
    </source>
</evidence>
<gene>
    <name evidence="1" type="ORF">UFOVP325_27</name>
    <name evidence="2" type="ORF">UFOVP430_22</name>
</gene>
<accession>A0A6J5LW52</accession>
<sequence>MARQVIMREQVPSFIFNLSEFRWGQLTGYTSYQGDYIIKVGKDIMAIFHEDEDEPRGYRFWLDEDEWDFEDTRKYLRLVKQGKDLWDRGFGN</sequence>